<dbReference type="PANTHER" id="PTHR30469:SF33">
    <property type="entry name" value="SLR1207 PROTEIN"/>
    <property type="match status" value="1"/>
</dbReference>
<dbReference type="PANTHER" id="PTHR30469">
    <property type="entry name" value="MULTIDRUG RESISTANCE PROTEIN MDTA"/>
    <property type="match status" value="1"/>
</dbReference>
<dbReference type="CDD" id="cd06850">
    <property type="entry name" value="biotinyl_domain"/>
    <property type="match status" value="1"/>
</dbReference>
<dbReference type="Proteomes" id="UP000242949">
    <property type="component" value="Unassembled WGS sequence"/>
</dbReference>
<dbReference type="Pfam" id="PF00364">
    <property type="entry name" value="Biotin_lipoyl"/>
    <property type="match status" value="1"/>
</dbReference>
<feature type="chain" id="PRO_5038468215" evidence="1">
    <location>
        <begin position="20"/>
        <end position="290"/>
    </location>
</feature>
<organism evidence="4 5">
    <name type="scientific">Pelagirhabdus alkalitolerans</name>
    <dbReference type="NCBI Taxonomy" id="1612202"/>
    <lineage>
        <taxon>Bacteria</taxon>
        <taxon>Bacillati</taxon>
        <taxon>Bacillota</taxon>
        <taxon>Bacilli</taxon>
        <taxon>Bacillales</taxon>
        <taxon>Bacillaceae</taxon>
        <taxon>Pelagirhabdus</taxon>
    </lineage>
</organism>
<feature type="domain" description="Lipoyl-binding" evidence="2">
    <location>
        <begin position="64"/>
        <end position="128"/>
    </location>
</feature>
<proteinExistence type="predicted"/>
<dbReference type="AlphaFoldDB" id="A0A1G6GFW2"/>
<accession>A0A1G6GFW2</accession>
<feature type="domain" description="YknX-like C-terminal permuted SH3-like" evidence="3">
    <location>
        <begin position="216"/>
        <end position="282"/>
    </location>
</feature>
<gene>
    <name evidence="4" type="ORF">SAMN05421734_10110</name>
</gene>
<reference evidence="5" key="1">
    <citation type="submission" date="2016-09" db="EMBL/GenBank/DDBJ databases">
        <authorList>
            <person name="Varghese N."/>
            <person name="Submissions S."/>
        </authorList>
    </citation>
    <scope>NUCLEOTIDE SEQUENCE [LARGE SCALE GENOMIC DNA]</scope>
    <source>
        <strain evidence="5">S5</strain>
    </source>
</reference>
<evidence type="ECO:0000259" key="2">
    <source>
        <dbReference type="Pfam" id="PF00364"/>
    </source>
</evidence>
<protein>
    <submittedName>
        <fullName evidence="4">Multidrug efflux pump subunit AcrA (Membrane-fusion protein)</fullName>
    </submittedName>
</protein>
<dbReference type="InterPro" id="IPR000089">
    <property type="entry name" value="Biotin_lipoyl"/>
</dbReference>
<dbReference type="PROSITE" id="PS51257">
    <property type="entry name" value="PROKAR_LIPOPROTEIN"/>
    <property type="match status" value="1"/>
</dbReference>
<dbReference type="InterPro" id="IPR011053">
    <property type="entry name" value="Single_hybrid_motif"/>
</dbReference>
<evidence type="ECO:0000259" key="3">
    <source>
        <dbReference type="Pfam" id="PF25989"/>
    </source>
</evidence>
<keyword evidence="5" id="KW-1185">Reference proteome</keyword>
<evidence type="ECO:0000256" key="1">
    <source>
        <dbReference type="SAM" id="SignalP"/>
    </source>
</evidence>
<evidence type="ECO:0000313" key="5">
    <source>
        <dbReference type="Proteomes" id="UP000242949"/>
    </source>
</evidence>
<dbReference type="InterPro" id="IPR058637">
    <property type="entry name" value="YknX-like_C"/>
</dbReference>
<dbReference type="Pfam" id="PF25989">
    <property type="entry name" value="YknX_C"/>
    <property type="match status" value="1"/>
</dbReference>
<dbReference type="SUPFAM" id="SSF51230">
    <property type="entry name" value="Single hybrid motif"/>
    <property type="match status" value="1"/>
</dbReference>
<dbReference type="EMBL" id="FMYI01000001">
    <property type="protein sequence ID" value="SDB80877.1"/>
    <property type="molecule type" value="Genomic_DNA"/>
</dbReference>
<dbReference type="OrthoDB" id="2456449at2"/>
<dbReference type="Gene3D" id="2.40.50.100">
    <property type="match status" value="1"/>
</dbReference>
<keyword evidence="1" id="KW-0732">Signal</keyword>
<evidence type="ECO:0000313" key="4">
    <source>
        <dbReference type="EMBL" id="SDB80877.1"/>
    </source>
</evidence>
<dbReference type="GO" id="GO:1990281">
    <property type="term" value="C:efflux pump complex"/>
    <property type="evidence" value="ECO:0007669"/>
    <property type="project" value="TreeGrafter"/>
</dbReference>
<dbReference type="STRING" id="1612202.SAMN05421734_10110"/>
<dbReference type="Gene3D" id="2.40.420.20">
    <property type="match status" value="1"/>
</dbReference>
<dbReference type="RefSeq" id="WP_090791509.1">
    <property type="nucleotide sequence ID" value="NZ_FMYI01000001.1"/>
</dbReference>
<feature type="signal peptide" evidence="1">
    <location>
        <begin position="1"/>
        <end position="19"/>
    </location>
</feature>
<sequence length="290" mass="31838">MKKVVSLLIVMMMVLIACNDDNGSEEQVEEDQTVAVEAEQVEEGDLTINQSFYGRTEPVSVTPVMAPAVGEVDEVHVSVGDSVEEDDVLITMISMENGMEVELTADEDGRIADLELEEGDITSTEEPAMLIVDLAELDMTVEVTALRSELFEVDDEFDVTISDDDEVQTATVENVSVLPGETGMYEVSLSIDNEADWKVGVVARIDVAEETLTDALLIPTQALNEDDEGYFVYRIEDDVAERVDVEAELIQSDYTAIDGDVEVDEWVVTSGQLTLDDGDSVEFQEEDVES</sequence>
<name>A0A1G6GFW2_9BACI</name>
<dbReference type="GO" id="GO:0015562">
    <property type="term" value="F:efflux transmembrane transporter activity"/>
    <property type="evidence" value="ECO:0007669"/>
    <property type="project" value="TreeGrafter"/>
</dbReference>